<organism evidence="1 2">
    <name type="scientific">Cairina moschata</name>
    <name type="common">Muscovy duck</name>
    <dbReference type="NCBI Taxonomy" id="8855"/>
    <lineage>
        <taxon>Eukaryota</taxon>
        <taxon>Metazoa</taxon>
        <taxon>Chordata</taxon>
        <taxon>Craniata</taxon>
        <taxon>Vertebrata</taxon>
        <taxon>Euteleostomi</taxon>
        <taxon>Archelosauria</taxon>
        <taxon>Archosauria</taxon>
        <taxon>Dinosauria</taxon>
        <taxon>Saurischia</taxon>
        <taxon>Theropoda</taxon>
        <taxon>Coelurosauria</taxon>
        <taxon>Aves</taxon>
        <taxon>Neognathae</taxon>
        <taxon>Galloanserae</taxon>
        <taxon>Anseriformes</taxon>
        <taxon>Anatidae</taxon>
        <taxon>Anatinae</taxon>
        <taxon>Cairina</taxon>
    </lineage>
</organism>
<reference evidence="1" key="2">
    <citation type="submission" date="2025-08" db="UniProtKB">
        <authorList>
            <consortium name="Ensembl"/>
        </authorList>
    </citation>
    <scope>IDENTIFICATION</scope>
</reference>
<dbReference type="Proteomes" id="UP000694556">
    <property type="component" value="Chromosome 1"/>
</dbReference>
<name>A0A8C3BLM5_CAIMO</name>
<evidence type="ECO:0000313" key="1">
    <source>
        <dbReference type="Ensembl" id="ENSCMMP00000006304.1"/>
    </source>
</evidence>
<evidence type="ECO:0000313" key="2">
    <source>
        <dbReference type="Proteomes" id="UP000694556"/>
    </source>
</evidence>
<dbReference type="Ensembl" id="ENSCMMT00000007015.1">
    <property type="protein sequence ID" value="ENSCMMP00000006304.1"/>
    <property type="gene ID" value="ENSCMMG00000004042.1"/>
</dbReference>
<accession>A0A8C3BLM5</accession>
<sequence length="74" mass="7992">MCIWEWLPFRVQGLSLREPTQSCWGAAGCSWALAPLLSSPARALPGLCAALGPWKEMVSPELLERVTVEGNGVP</sequence>
<proteinExistence type="predicted"/>
<protein>
    <submittedName>
        <fullName evidence="1">Uncharacterized protein</fullName>
    </submittedName>
</protein>
<dbReference type="AlphaFoldDB" id="A0A8C3BLM5"/>
<keyword evidence="2" id="KW-1185">Reference proteome</keyword>
<reference evidence="1" key="3">
    <citation type="submission" date="2025-09" db="UniProtKB">
        <authorList>
            <consortium name="Ensembl"/>
        </authorList>
    </citation>
    <scope>IDENTIFICATION</scope>
</reference>
<reference evidence="1" key="1">
    <citation type="submission" date="2018-09" db="EMBL/GenBank/DDBJ databases">
        <title>Common duck and Muscovy duck high density SNP chip.</title>
        <authorList>
            <person name="Vignal A."/>
            <person name="Thebault N."/>
            <person name="Warren W.C."/>
        </authorList>
    </citation>
    <scope>NUCLEOTIDE SEQUENCE [LARGE SCALE GENOMIC DNA]</scope>
</reference>